<dbReference type="Proteomes" id="UP000503447">
    <property type="component" value="Chromosome"/>
</dbReference>
<evidence type="ECO:0000259" key="6">
    <source>
        <dbReference type="Pfam" id="PF07638"/>
    </source>
</evidence>
<keyword evidence="4" id="KW-0238">DNA-binding</keyword>
<dbReference type="InterPro" id="IPR053812">
    <property type="entry name" value="HTH_Sigma70_ECF-like"/>
</dbReference>
<dbReference type="InterPro" id="IPR013324">
    <property type="entry name" value="RNA_pol_sigma_r3/r4-like"/>
</dbReference>
<dbReference type="PANTHER" id="PTHR43133">
    <property type="entry name" value="RNA POLYMERASE ECF-TYPE SIGMA FACTO"/>
    <property type="match status" value="1"/>
</dbReference>
<feature type="domain" description="RNA polymerase sigma-70 ECF-like HTH" evidence="6">
    <location>
        <begin position="8"/>
        <end position="175"/>
    </location>
</feature>
<dbReference type="AlphaFoldDB" id="A0A6M5Z4F4"/>
<evidence type="ECO:0000313" key="7">
    <source>
        <dbReference type="EMBL" id="QJX01298.1"/>
    </source>
</evidence>
<dbReference type="KEGG" id="ftj:FTUN_8940"/>
<keyword evidence="5" id="KW-0804">Transcription</keyword>
<dbReference type="InterPro" id="IPR014284">
    <property type="entry name" value="RNA_pol_sigma-70_dom"/>
</dbReference>
<evidence type="ECO:0000256" key="1">
    <source>
        <dbReference type="ARBA" id="ARBA00010641"/>
    </source>
</evidence>
<protein>
    <recommendedName>
        <fullName evidence="6">RNA polymerase sigma-70 ECF-like HTH domain-containing protein</fullName>
    </recommendedName>
</protein>
<dbReference type="InterPro" id="IPR013325">
    <property type="entry name" value="RNA_pol_sigma_r2"/>
</dbReference>
<name>A0A6M5Z4F4_9BACT</name>
<organism evidence="7 8">
    <name type="scientific">Frigoriglobus tundricola</name>
    <dbReference type="NCBI Taxonomy" id="2774151"/>
    <lineage>
        <taxon>Bacteria</taxon>
        <taxon>Pseudomonadati</taxon>
        <taxon>Planctomycetota</taxon>
        <taxon>Planctomycetia</taxon>
        <taxon>Gemmatales</taxon>
        <taxon>Gemmataceae</taxon>
        <taxon>Frigoriglobus</taxon>
    </lineage>
</organism>
<dbReference type="GO" id="GO:0016987">
    <property type="term" value="F:sigma factor activity"/>
    <property type="evidence" value="ECO:0007669"/>
    <property type="project" value="UniProtKB-KW"/>
</dbReference>
<proteinExistence type="inferred from homology"/>
<evidence type="ECO:0000256" key="3">
    <source>
        <dbReference type="ARBA" id="ARBA00023082"/>
    </source>
</evidence>
<evidence type="ECO:0000256" key="5">
    <source>
        <dbReference type="ARBA" id="ARBA00023163"/>
    </source>
</evidence>
<dbReference type="NCBIfam" id="TIGR02937">
    <property type="entry name" value="sigma70-ECF"/>
    <property type="match status" value="1"/>
</dbReference>
<dbReference type="InterPro" id="IPR039425">
    <property type="entry name" value="RNA_pol_sigma-70-like"/>
</dbReference>
<dbReference type="SUPFAM" id="SSF88946">
    <property type="entry name" value="Sigma2 domain of RNA polymerase sigma factors"/>
    <property type="match status" value="1"/>
</dbReference>
<keyword evidence="3" id="KW-0731">Sigma factor</keyword>
<accession>A0A6M5Z4F4</accession>
<dbReference type="EMBL" id="CP053452">
    <property type="protein sequence ID" value="QJX01298.1"/>
    <property type="molecule type" value="Genomic_DNA"/>
</dbReference>
<evidence type="ECO:0000256" key="2">
    <source>
        <dbReference type="ARBA" id="ARBA00023015"/>
    </source>
</evidence>
<dbReference type="Gene3D" id="1.10.1740.10">
    <property type="match status" value="1"/>
</dbReference>
<gene>
    <name evidence="7" type="ORF">FTUN_8940</name>
</gene>
<evidence type="ECO:0000313" key="8">
    <source>
        <dbReference type="Proteomes" id="UP000503447"/>
    </source>
</evidence>
<dbReference type="GO" id="GO:0006352">
    <property type="term" value="P:DNA-templated transcription initiation"/>
    <property type="evidence" value="ECO:0007669"/>
    <property type="project" value="InterPro"/>
</dbReference>
<keyword evidence="2" id="KW-0805">Transcription regulation</keyword>
<dbReference type="GO" id="GO:0003677">
    <property type="term" value="F:DNA binding"/>
    <property type="evidence" value="ECO:0007669"/>
    <property type="project" value="UniProtKB-KW"/>
</dbReference>
<dbReference type="RefSeq" id="WP_171475875.1">
    <property type="nucleotide sequence ID" value="NZ_CP053452.2"/>
</dbReference>
<evidence type="ECO:0000256" key="4">
    <source>
        <dbReference type="ARBA" id="ARBA00023125"/>
    </source>
</evidence>
<keyword evidence="8" id="KW-1185">Reference proteome</keyword>
<reference evidence="8" key="1">
    <citation type="submission" date="2020-05" db="EMBL/GenBank/DDBJ databases">
        <title>Frigoriglobus tundricola gen. nov., sp. nov., a psychrotolerant cellulolytic planctomycete of the family Gemmataceae with two divergent copies of 16S rRNA gene.</title>
        <authorList>
            <person name="Kulichevskaya I.S."/>
            <person name="Ivanova A.A."/>
            <person name="Naumoff D.G."/>
            <person name="Beletsky A.V."/>
            <person name="Rijpstra W.I.C."/>
            <person name="Sinninghe Damste J.S."/>
            <person name="Mardanov A.V."/>
            <person name="Ravin N.V."/>
            <person name="Dedysh S.N."/>
        </authorList>
    </citation>
    <scope>NUCLEOTIDE SEQUENCE [LARGE SCALE GENOMIC DNA]</scope>
    <source>
        <strain evidence="8">PL17</strain>
    </source>
</reference>
<dbReference type="PANTHER" id="PTHR43133:SF8">
    <property type="entry name" value="RNA POLYMERASE SIGMA FACTOR HI_1459-RELATED"/>
    <property type="match status" value="1"/>
</dbReference>
<dbReference type="SUPFAM" id="SSF88659">
    <property type="entry name" value="Sigma3 and sigma4 domains of RNA polymerase sigma factors"/>
    <property type="match status" value="1"/>
</dbReference>
<sequence>MTVPPLDDLLEKLRLGDAHAAEQVFTTYEPYLRKVVRRQLTARLRTRFDSLDIVQSAWRDLLHGFRHAGWRFTTVNHLTAFLVRATRNRFIDRYRQHRAAIERETPLTWEAQAELARPGAPSPGDLVGAEDLWQRMLDLCPPEHRELLRLRREGVALPDLAARFGLHVGSVRRILRSLALRLACDSLPPDVHQQ</sequence>
<comment type="similarity">
    <text evidence="1">Belongs to the sigma-70 factor family. ECF subfamily.</text>
</comment>
<dbReference type="Pfam" id="PF07638">
    <property type="entry name" value="Sigma70_ECF"/>
    <property type="match status" value="1"/>
</dbReference>